<dbReference type="OrthoDB" id="8563833at2"/>
<reference evidence="3" key="1">
    <citation type="submission" date="2017-07" db="EMBL/GenBank/DDBJ databases">
        <title>Comparative genome mining reveals phylogenetic distribution patterns of secondary metabolites in Amycolatopsis.</title>
        <authorList>
            <person name="Adamek M."/>
            <person name="Alanjary M."/>
            <person name="Sales-Ortells H."/>
            <person name="Goodfellow M."/>
            <person name="Bull A.T."/>
            <person name="Kalinowski J."/>
            <person name="Ziemert N."/>
        </authorList>
    </citation>
    <scope>NUCLEOTIDE SEQUENCE [LARGE SCALE GENOMIC DNA]</scope>
    <source>
        <strain evidence="3">H5</strain>
    </source>
</reference>
<feature type="region of interest" description="Disordered" evidence="1">
    <location>
        <begin position="897"/>
        <end position="921"/>
    </location>
</feature>
<proteinExistence type="predicted"/>
<feature type="region of interest" description="Disordered" evidence="1">
    <location>
        <begin position="303"/>
        <end position="329"/>
    </location>
</feature>
<feature type="compositionally biased region" description="Low complexity" evidence="1">
    <location>
        <begin position="303"/>
        <end position="319"/>
    </location>
</feature>
<organism evidence="2 3">
    <name type="scientific">Amycolatopsis vastitatis</name>
    <dbReference type="NCBI Taxonomy" id="1905142"/>
    <lineage>
        <taxon>Bacteria</taxon>
        <taxon>Bacillati</taxon>
        <taxon>Actinomycetota</taxon>
        <taxon>Actinomycetes</taxon>
        <taxon>Pseudonocardiales</taxon>
        <taxon>Pseudonocardiaceae</taxon>
        <taxon>Amycolatopsis</taxon>
    </lineage>
</organism>
<dbReference type="EMBL" id="NMUL01000007">
    <property type="protein sequence ID" value="OXM69334.1"/>
    <property type="molecule type" value="Genomic_DNA"/>
</dbReference>
<dbReference type="Proteomes" id="UP000215199">
    <property type="component" value="Unassembled WGS sequence"/>
</dbReference>
<comment type="caution">
    <text evidence="2">The sequence shown here is derived from an EMBL/GenBank/DDBJ whole genome shotgun (WGS) entry which is preliminary data.</text>
</comment>
<evidence type="ECO:0000313" key="3">
    <source>
        <dbReference type="Proteomes" id="UP000215199"/>
    </source>
</evidence>
<dbReference type="AlphaFoldDB" id="A0A229TEK3"/>
<evidence type="ECO:0000313" key="2">
    <source>
        <dbReference type="EMBL" id="OXM69334.1"/>
    </source>
</evidence>
<gene>
    <name evidence="2" type="ORF">CF165_07320</name>
</gene>
<dbReference type="RefSeq" id="WP_093946665.1">
    <property type="nucleotide sequence ID" value="NZ_NMUL01000007.1"/>
</dbReference>
<protein>
    <submittedName>
        <fullName evidence="2">Uncharacterized protein</fullName>
    </submittedName>
</protein>
<sequence>MTDIYALRALRAPRRTEAADDSTLATEWSEVDPDIRTHVQRWQWGGTEFVPQLRELVANNENPAGQAPALAEAFLRRPTAVTVLALRGGVDPAATMPGEDGGPPVPIPGQPGLSVLDRLDRWLVAQDNEPEPPELDEWLRAAAPQSPVDDDADHDGEVEPRPLPLESRSVLYRLFGMTWSRLLDSLAAALLLPQEAELAQRLNRLLLVAGMVERRSFHRRPLTTGEISKLLARRTPLLPDPPFPAVLPEDQVKLVRRATTSDLFVVRKEWRGYVADEIAEIRNVMTGEHHDSRFIRIDESELVETTTSSTDSTTETSAEMSDESNFTEQSKRELDLAIGTKGQVDVSAQYSSVSLDVSAGFTADFSLKDSTDRTTQIAKKAIARAASKIETQTRQERTRRTLTRTELRERHKLDNTSGDHVRGVYRWVARVDRFQIWRYPDRLQLEFEVPEPGRYLLKQLKSVPARAGSVGKPPEFALPAEGLTGENYLALAAKYGATGLPEPPQPVVGTSAAIALMAKDPGTAPTADYWNPPVLTQSVEVAVPPGYAVATVKTNIEVTPFHAMWKREMSESANYDRQENLHTITATVAAGDQMVYDSQAGPGSGPNSIMSSGSPDYLVQYMDGHLHHTGAEQRLADPVVVKLPISVCLVGAWAGNVGIELKCELTEQAKAVWVRDVYDAVRAAYDAWLREWRAEQAMTGNPAELAERSPLRNAEMVQNEVRRHVITWLLGESPFQGRNAVPARAVPPAHDNTPDIDVPAALSSAPTIQFLEQALEWSNLAWVAYPYYWAGRGRWPELVDLETADPALGSFLRAGSIRVVVPARVGFGTAVLHWLTYRQPWLGGSCAPVPGRPMFLSVAREIRDQLMPPSDGEPCDSWEVALPTTLQWLDDKAAGLPLNTMGRLGKPPHEPPDPLLGDDEV</sequence>
<accession>A0A229TEK3</accession>
<name>A0A229TEK3_9PSEU</name>
<keyword evidence="3" id="KW-1185">Reference proteome</keyword>
<evidence type="ECO:0000256" key="1">
    <source>
        <dbReference type="SAM" id="MobiDB-lite"/>
    </source>
</evidence>